<dbReference type="InterPro" id="IPR008283">
    <property type="entry name" value="Peptidase_M17_N"/>
</dbReference>
<dbReference type="GO" id="GO:0006508">
    <property type="term" value="P:proteolysis"/>
    <property type="evidence" value="ECO:0007669"/>
    <property type="project" value="UniProtKB-KW"/>
</dbReference>
<sequence>MSVSRMRCTFFVATSRGRMRGEMRGAASARSGNQVGEGGGRCRSFAFFARDRRRPQPFPPSAAQAEQGCLQGHQIARIRRLDRRGMMEWKMAREPLMTLATDCLVVLHTQGGESLKGCAREADEALDHRISQLVTEGEVTGRYKEAVLVHNWGKIPAKRLLVLGLGKEEKLTLDRFRNAVAVAARKARGAGVKQLTFGCAKHLNRRWNAADFVQALVEGVELGLYRYRGWKSQDETTDAKTLETVWLSLEEVSNPAYEAGVERGRVFAAATNTARDLANKPANILTPSTLAERASEIADRQGLNVEILEEERLKELNMSALLAVSEASAEPARMIVLSYEGAPESQEVLGLVGKGVTFDSGGIQVKPSRGMEQMKGDMAGAAAVLGAMEAIGSLRPHCNVTAVIPACENMINGNGFRPGDVIRSFSGKTIEIHHTDAEGRLILADGLAYARRLGATSLVDVATLTGAVIVALGHTATGVMANDSEWSAEVKEAARHAGEKVWELPMYEEYEEYIRSEVADMKNEGGSPAGTIQGGMFLKQFVEETPWTHLDIAGTADGQKEDGIHLRGATGAGVRTLTQLALRFGGK</sequence>
<dbReference type="Pfam" id="PF02789">
    <property type="entry name" value="Peptidase_M17_N"/>
    <property type="match status" value="1"/>
</dbReference>
<evidence type="ECO:0000259" key="10">
    <source>
        <dbReference type="Pfam" id="PF02789"/>
    </source>
</evidence>
<dbReference type="Gene3D" id="3.40.220.10">
    <property type="entry name" value="Leucine Aminopeptidase, subunit E, domain 1"/>
    <property type="match status" value="1"/>
</dbReference>
<dbReference type="GO" id="GO:0005737">
    <property type="term" value="C:cytoplasm"/>
    <property type="evidence" value="ECO:0007669"/>
    <property type="project" value="UniProtKB-SubCell"/>
</dbReference>
<proteinExistence type="inferred from homology"/>
<dbReference type="Gene3D" id="3.40.630.10">
    <property type="entry name" value="Zn peptidases"/>
    <property type="match status" value="1"/>
</dbReference>
<evidence type="ECO:0000256" key="5">
    <source>
        <dbReference type="ARBA" id="ARBA00022670"/>
    </source>
</evidence>
<evidence type="ECO:0000259" key="9">
    <source>
        <dbReference type="Pfam" id="PF00883"/>
    </source>
</evidence>
<keyword evidence="8" id="KW-0464">Manganese</keyword>
<comment type="subcellular location">
    <subcellularLocation>
        <location evidence="8">Cytoplasm</location>
    </subcellularLocation>
</comment>
<dbReference type="InterPro" id="IPR011356">
    <property type="entry name" value="Leucine_aapep/pepB"/>
</dbReference>
<comment type="caution">
    <text evidence="11">The sequence shown here is derived from an EMBL/GenBank/DDBJ whole genome shotgun (WGS) entry which is preliminary data.</text>
</comment>
<dbReference type="EMBL" id="NOWF01000005">
    <property type="protein sequence ID" value="OYD07817.1"/>
    <property type="molecule type" value="Genomic_DNA"/>
</dbReference>
<evidence type="ECO:0000256" key="8">
    <source>
        <dbReference type="HAMAP-Rule" id="MF_00181"/>
    </source>
</evidence>
<feature type="domain" description="Cytosol aminopeptidase" evidence="9">
    <location>
        <begin position="272"/>
        <end position="577"/>
    </location>
</feature>
<evidence type="ECO:0000256" key="6">
    <source>
        <dbReference type="ARBA" id="ARBA00022801"/>
    </source>
</evidence>
<feature type="binding site" evidence="8">
    <location>
        <position position="438"/>
    </location>
    <ligand>
        <name>Mn(2+)</name>
        <dbReference type="ChEBI" id="CHEBI:29035"/>
        <label>1</label>
    </ligand>
</feature>
<evidence type="ECO:0000313" key="11">
    <source>
        <dbReference type="EMBL" id="OYD07817.1"/>
    </source>
</evidence>
<feature type="active site" evidence="8">
    <location>
        <position position="366"/>
    </location>
</feature>
<feature type="binding site" evidence="8">
    <location>
        <position position="377"/>
    </location>
    <ligand>
        <name>Mn(2+)</name>
        <dbReference type="ChEBI" id="CHEBI:29035"/>
        <label>2</label>
    </ligand>
</feature>
<dbReference type="EC" id="3.4.11.1" evidence="8"/>
<dbReference type="PANTHER" id="PTHR11963:SF23">
    <property type="entry name" value="CYTOSOL AMINOPEPTIDASE"/>
    <property type="match status" value="1"/>
</dbReference>
<keyword evidence="5 8" id="KW-0645">Protease</keyword>
<comment type="cofactor">
    <cofactor evidence="8">
        <name>Mn(2+)</name>
        <dbReference type="ChEBI" id="CHEBI:29035"/>
    </cofactor>
    <text evidence="8">Binds 2 manganese ions per subunit.</text>
</comment>
<accession>A0A235B7G3</accession>
<feature type="domain" description="Peptidase M17 leucyl aminopeptidase N-terminal" evidence="10">
    <location>
        <begin position="113"/>
        <end position="233"/>
    </location>
</feature>
<dbReference type="InterPro" id="IPR043472">
    <property type="entry name" value="Macro_dom-like"/>
</dbReference>
<name>A0A235B7G3_9BACL</name>
<dbReference type="OrthoDB" id="9809354at2"/>
<dbReference type="PRINTS" id="PR00481">
    <property type="entry name" value="LAMNOPPTDASE"/>
</dbReference>
<dbReference type="AlphaFoldDB" id="A0A235B7G3"/>
<dbReference type="SUPFAM" id="SSF53187">
    <property type="entry name" value="Zn-dependent exopeptidases"/>
    <property type="match status" value="1"/>
</dbReference>
<feature type="active site" evidence="8">
    <location>
        <position position="440"/>
    </location>
</feature>
<dbReference type="SUPFAM" id="SSF52949">
    <property type="entry name" value="Macro domain-like"/>
    <property type="match status" value="1"/>
</dbReference>
<evidence type="ECO:0000313" key="12">
    <source>
        <dbReference type="Proteomes" id="UP000215459"/>
    </source>
</evidence>
<evidence type="ECO:0000256" key="4">
    <source>
        <dbReference type="ARBA" id="ARBA00022438"/>
    </source>
</evidence>
<dbReference type="CDD" id="cd00433">
    <property type="entry name" value="Peptidase_M17"/>
    <property type="match status" value="1"/>
</dbReference>
<comment type="catalytic activity">
    <reaction evidence="1 8">
        <text>Release of an N-terminal amino acid, Xaa-|-Yaa-, in which Xaa is preferably Leu, but may be other amino acids including Pro although not Arg or Lys, and Yaa may be Pro. Amino acid amides and methyl esters are also readily hydrolyzed, but rates on arylamides are exceedingly low.</text>
        <dbReference type="EC" id="3.4.11.1"/>
    </reaction>
</comment>
<comment type="similarity">
    <text evidence="3 8">Belongs to the peptidase M17 family.</text>
</comment>
<dbReference type="GO" id="GO:0070006">
    <property type="term" value="F:metalloaminopeptidase activity"/>
    <property type="evidence" value="ECO:0007669"/>
    <property type="project" value="InterPro"/>
</dbReference>
<reference evidence="11 12" key="1">
    <citation type="submission" date="2017-07" db="EMBL/GenBank/DDBJ databases">
        <title>The genome sequence of Paludifilum halophilum highlights mechanisms for microbial adaptation to high salt environemnts.</title>
        <authorList>
            <person name="Belbahri L."/>
        </authorList>
    </citation>
    <scope>NUCLEOTIDE SEQUENCE [LARGE SCALE GENOMIC DNA]</scope>
    <source>
        <strain evidence="11 12">DSM 102817</strain>
    </source>
</reference>
<dbReference type="NCBIfam" id="NF002074">
    <property type="entry name" value="PRK00913.1-4"/>
    <property type="match status" value="1"/>
</dbReference>
<evidence type="ECO:0000256" key="2">
    <source>
        <dbReference type="ARBA" id="ARBA00000967"/>
    </source>
</evidence>
<evidence type="ECO:0000256" key="1">
    <source>
        <dbReference type="ARBA" id="ARBA00000135"/>
    </source>
</evidence>
<dbReference type="Pfam" id="PF00883">
    <property type="entry name" value="Peptidase_M17"/>
    <property type="match status" value="1"/>
</dbReference>
<gene>
    <name evidence="8" type="primary">pepA</name>
    <name evidence="11" type="ORF">CHM34_10190</name>
</gene>
<feature type="binding site" evidence="8">
    <location>
        <position position="436"/>
    </location>
    <ligand>
        <name>Mn(2+)</name>
        <dbReference type="ChEBI" id="CHEBI:29035"/>
        <label>1</label>
    </ligand>
</feature>
<dbReference type="InterPro" id="IPR023042">
    <property type="entry name" value="Peptidase_M17_leu_NH2_pept"/>
</dbReference>
<keyword evidence="6 8" id="KW-0378">Hydrolase</keyword>
<keyword evidence="8" id="KW-0479">Metal-binding</keyword>
<protein>
    <recommendedName>
        <fullName evidence="8">Probable cytosol aminopeptidase</fullName>
        <ecNumber evidence="8">3.4.11.1</ecNumber>
    </recommendedName>
    <alternativeName>
        <fullName evidence="8">Leucine aminopeptidase</fullName>
        <shortName evidence="8">LAP</shortName>
        <ecNumber evidence="8">3.4.11.10</ecNumber>
    </alternativeName>
    <alternativeName>
        <fullName evidence="8">Leucyl aminopeptidase</fullName>
    </alternativeName>
</protein>
<dbReference type="InterPro" id="IPR000819">
    <property type="entry name" value="Peptidase_M17_C"/>
</dbReference>
<feature type="binding site" evidence="8">
    <location>
        <position position="359"/>
    </location>
    <ligand>
        <name>Mn(2+)</name>
        <dbReference type="ChEBI" id="CHEBI:29035"/>
        <label>2</label>
    </ligand>
</feature>
<feature type="binding site" evidence="8">
    <location>
        <position position="438"/>
    </location>
    <ligand>
        <name>Mn(2+)</name>
        <dbReference type="ChEBI" id="CHEBI:29035"/>
        <label>2</label>
    </ligand>
</feature>
<comment type="function">
    <text evidence="7 8">Presumably involved in the processing and regular turnover of intracellular proteins. Catalyzes the removal of unsubstituted N-terminal amino acids from various peptides.</text>
</comment>
<keyword evidence="12" id="KW-1185">Reference proteome</keyword>
<evidence type="ECO:0000256" key="3">
    <source>
        <dbReference type="ARBA" id="ARBA00009528"/>
    </source>
</evidence>
<organism evidence="11 12">
    <name type="scientific">Paludifilum halophilum</name>
    <dbReference type="NCBI Taxonomy" id="1642702"/>
    <lineage>
        <taxon>Bacteria</taxon>
        <taxon>Bacillati</taxon>
        <taxon>Bacillota</taxon>
        <taxon>Bacilli</taxon>
        <taxon>Bacillales</taxon>
        <taxon>Thermoactinomycetaceae</taxon>
        <taxon>Paludifilum</taxon>
    </lineage>
</organism>
<dbReference type="HAMAP" id="MF_00181">
    <property type="entry name" value="Cytosol_peptidase_M17"/>
    <property type="match status" value="1"/>
</dbReference>
<dbReference type="NCBIfam" id="NF002083">
    <property type="entry name" value="PRK00913.3-5"/>
    <property type="match status" value="1"/>
</dbReference>
<keyword evidence="8" id="KW-0963">Cytoplasm</keyword>
<dbReference type="NCBIfam" id="NF002073">
    <property type="entry name" value="PRK00913.1-2"/>
    <property type="match status" value="1"/>
</dbReference>
<dbReference type="PANTHER" id="PTHR11963">
    <property type="entry name" value="LEUCINE AMINOPEPTIDASE-RELATED"/>
    <property type="match status" value="1"/>
</dbReference>
<comment type="catalytic activity">
    <reaction evidence="2 8">
        <text>Release of an N-terminal amino acid, preferentially leucine, but not glutamic or aspartic acids.</text>
        <dbReference type="EC" id="3.4.11.10"/>
    </reaction>
</comment>
<dbReference type="GO" id="GO:0030145">
    <property type="term" value="F:manganese ion binding"/>
    <property type="evidence" value="ECO:0007669"/>
    <property type="project" value="UniProtKB-UniRule"/>
</dbReference>
<keyword evidence="4 8" id="KW-0031">Aminopeptidase</keyword>
<dbReference type="EC" id="3.4.11.10" evidence="8"/>
<dbReference type="Proteomes" id="UP000215459">
    <property type="component" value="Unassembled WGS sequence"/>
</dbReference>
<feature type="binding site" evidence="8">
    <location>
        <position position="359"/>
    </location>
    <ligand>
        <name>Mn(2+)</name>
        <dbReference type="ChEBI" id="CHEBI:29035"/>
        <label>1</label>
    </ligand>
</feature>
<evidence type="ECO:0000256" key="7">
    <source>
        <dbReference type="ARBA" id="ARBA00049972"/>
    </source>
</evidence>
<feature type="binding site" evidence="8">
    <location>
        <position position="354"/>
    </location>
    <ligand>
        <name>Mn(2+)</name>
        <dbReference type="ChEBI" id="CHEBI:29035"/>
        <label>2</label>
    </ligand>
</feature>